<dbReference type="InterPro" id="IPR001584">
    <property type="entry name" value="Integrase_cat-core"/>
</dbReference>
<accession>A0A0F9BG49</accession>
<feature type="domain" description="Integrase catalytic" evidence="1">
    <location>
        <begin position="138"/>
        <end position="304"/>
    </location>
</feature>
<dbReference type="PANTHER" id="PTHR46889:SF5">
    <property type="entry name" value="INTEGRASE PROTEIN"/>
    <property type="match status" value="1"/>
</dbReference>
<dbReference type="PROSITE" id="PS50994">
    <property type="entry name" value="INTEGRASE"/>
    <property type="match status" value="1"/>
</dbReference>
<organism evidence="2">
    <name type="scientific">marine sediment metagenome</name>
    <dbReference type="NCBI Taxonomy" id="412755"/>
    <lineage>
        <taxon>unclassified sequences</taxon>
        <taxon>metagenomes</taxon>
        <taxon>ecological metagenomes</taxon>
    </lineage>
</organism>
<dbReference type="InterPro" id="IPR050900">
    <property type="entry name" value="Transposase_IS3/IS150/IS904"/>
</dbReference>
<dbReference type="InterPro" id="IPR012337">
    <property type="entry name" value="RNaseH-like_sf"/>
</dbReference>
<reference evidence="2" key="1">
    <citation type="journal article" date="2015" name="Nature">
        <title>Complex archaea that bridge the gap between prokaryotes and eukaryotes.</title>
        <authorList>
            <person name="Spang A."/>
            <person name="Saw J.H."/>
            <person name="Jorgensen S.L."/>
            <person name="Zaremba-Niedzwiedzka K."/>
            <person name="Martijn J."/>
            <person name="Lind A.E."/>
            <person name="van Eijk R."/>
            <person name="Schleper C."/>
            <person name="Guy L."/>
            <person name="Ettema T.J."/>
        </authorList>
    </citation>
    <scope>NUCLEOTIDE SEQUENCE</scope>
</reference>
<dbReference type="InterPro" id="IPR036397">
    <property type="entry name" value="RNaseH_sf"/>
</dbReference>
<name>A0A0F9BG49_9ZZZZ</name>
<dbReference type="PANTHER" id="PTHR46889">
    <property type="entry name" value="TRANSPOSASE INSF FOR INSERTION SEQUENCE IS3B-RELATED"/>
    <property type="match status" value="1"/>
</dbReference>
<proteinExistence type="predicted"/>
<dbReference type="Gene3D" id="3.30.420.10">
    <property type="entry name" value="Ribonuclease H-like superfamily/Ribonuclease H"/>
    <property type="match status" value="1"/>
</dbReference>
<dbReference type="SUPFAM" id="SSF46689">
    <property type="entry name" value="Homeodomain-like"/>
    <property type="match status" value="1"/>
</dbReference>
<dbReference type="Pfam" id="PF13565">
    <property type="entry name" value="HTH_32"/>
    <property type="match status" value="1"/>
</dbReference>
<dbReference type="InterPro" id="IPR009057">
    <property type="entry name" value="Homeodomain-like_sf"/>
</dbReference>
<evidence type="ECO:0000313" key="2">
    <source>
        <dbReference type="EMBL" id="KKL12802.1"/>
    </source>
</evidence>
<dbReference type="AlphaFoldDB" id="A0A0F9BG49"/>
<dbReference type="InterPro" id="IPR048020">
    <property type="entry name" value="Transpos_IS3"/>
</dbReference>
<comment type="caution">
    <text evidence="2">The sequence shown here is derived from an EMBL/GenBank/DDBJ whole genome shotgun (WGS) entry which is preliminary data.</text>
</comment>
<dbReference type="NCBIfam" id="NF033516">
    <property type="entry name" value="transpos_IS3"/>
    <property type="match status" value="1"/>
</dbReference>
<dbReference type="GO" id="GO:0015074">
    <property type="term" value="P:DNA integration"/>
    <property type="evidence" value="ECO:0007669"/>
    <property type="project" value="InterPro"/>
</dbReference>
<gene>
    <name evidence="2" type="ORF">LCGC14_2532120</name>
</gene>
<protein>
    <recommendedName>
        <fullName evidence="1">Integrase catalytic domain-containing protein</fullName>
    </recommendedName>
</protein>
<dbReference type="SUPFAM" id="SSF53098">
    <property type="entry name" value="Ribonuclease H-like"/>
    <property type="match status" value="1"/>
</dbReference>
<dbReference type="EMBL" id="LAZR01041115">
    <property type="protein sequence ID" value="KKL12802.1"/>
    <property type="molecule type" value="Genomic_DNA"/>
</dbReference>
<dbReference type="GO" id="GO:0003676">
    <property type="term" value="F:nucleic acid binding"/>
    <property type="evidence" value="ECO:0007669"/>
    <property type="project" value="InterPro"/>
</dbReference>
<sequence length="357" mass="41278">MGRRGALTFKEDRIQALALIKEAYEAGASQKASCNILGISSRTIQRWKKENGLKDGRIIRRQTPHNKLTKEEQKIILKTVNQPKYANLSPSTIVPMLADEEQYLASESTIYRILKQEKQLKHRTASKPRKIYKPKAITATAPNQVYSWDITYLKSTLQGSFFYLYLIMDIYSRKIVGWQVYERESSEYASDILEDACLTEGIKKNQVILHSDNGSPMKGATMLATLQKLGVIPSFSRPSVSNDNPYSEALFRTLKYTPMYPEKPFESLLAAREWVRRFVSWYNYQHLHSGIKFVTPIQRHQGDEEEILRQRTEVYLKAKNENPNRWSKEIRDWNGIKKVLLNPEKCKNALNQLQAAV</sequence>
<evidence type="ECO:0000259" key="1">
    <source>
        <dbReference type="PROSITE" id="PS50994"/>
    </source>
</evidence>
<dbReference type="Pfam" id="PF00665">
    <property type="entry name" value="rve"/>
    <property type="match status" value="1"/>
</dbReference>